<keyword evidence="1" id="KW-1133">Transmembrane helix</keyword>
<keyword evidence="1" id="KW-0472">Membrane</keyword>
<dbReference type="Proteomes" id="UP000054928">
    <property type="component" value="Unassembled WGS sequence"/>
</dbReference>
<proteinExistence type="predicted"/>
<protein>
    <submittedName>
        <fullName evidence="2">Uncharacterized protein</fullName>
    </submittedName>
</protein>
<evidence type="ECO:0000313" key="3">
    <source>
        <dbReference type="Proteomes" id="UP000054928"/>
    </source>
</evidence>
<dbReference type="RefSeq" id="XP_024578258.1">
    <property type="nucleotide sequence ID" value="XM_024727708.1"/>
</dbReference>
<accession>A0A0P1AKH0</accession>
<keyword evidence="1" id="KW-0812">Transmembrane</keyword>
<keyword evidence="3" id="KW-1185">Reference proteome</keyword>
<name>A0A0P1AKH0_PLAHL</name>
<evidence type="ECO:0000313" key="2">
    <source>
        <dbReference type="EMBL" id="CEG41889.1"/>
    </source>
</evidence>
<reference evidence="3" key="1">
    <citation type="submission" date="2014-09" db="EMBL/GenBank/DDBJ databases">
        <authorList>
            <person name="Sharma Rahul"/>
            <person name="Thines Marco"/>
        </authorList>
    </citation>
    <scope>NUCLEOTIDE SEQUENCE [LARGE SCALE GENOMIC DNA]</scope>
</reference>
<evidence type="ECO:0000256" key="1">
    <source>
        <dbReference type="SAM" id="Phobius"/>
    </source>
</evidence>
<dbReference type="EMBL" id="CCYD01000610">
    <property type="protein sequence ID" value="CEG41889.1"/>
    <property type="molecule type" value="Genomic_DNA"/>
</dbReference>
<dbReference type="AlphaFoldDB" id="A0A0P1AKH0"/>
<sequence>MRLSAVPTQSLYGAYNIEFPSRYQVVFLLDLLDYAHVTTDSMLMKTSKKSYYRWWVEWWLRKLSPRYLNFLLFIWCILFLALYYLMGY</sequence>
<feature type="transmembrane region" description="Helical" evidence="1">
    <location>
        <begin position="67"/>
        <end position="86"/>
    </location>
</feature>
<dbReference type="GeneID" id="36407258"/>
<organism evidence="2 3">
    <name type="scientific">Plasmopara halstedii</name>
    <name type="common">Downy mildew of sunflower</name>
    <dbReference type="NCBI Taxonomy" id="4781"/>
    <lineage>
        <taxon>Eukaryota</taxon>
        <taxon>Sar</taxon>
        <taxon>Stramenopiles</taxon>
        <taxon>Oomycota</taxon>
        <taxon>Peronosporomycetes</taxon>
        <taxon>Peronosporales</taxon>
        <taxon>Peronosporaceae</taxon>
        <taxon>Plasmopara</taxon>
    </lineage>
</organism>